<gene>
    <name evidence="1" type="ORF">AV926_11415</name>
</gene>
<dbReference type="OrthoDB" id="1453825at2"/>
<sequence length="213" mass="23620">MNRVVKFLGVLVLGLSLFSCKDEKNTTDGEGETIENVTPEEVPVESIDGGDLKTTEGIAPWENLYEQEPTILKNTTKILKVDQKKAVELMSEANKVEVSKDGLETVIAALKTTAAKDYLSDEFNKAIIENGGKGVGLRVDVSPNASEDGSDKRGNYYQFTVYENYEDRIVTVGTFIFDIRTLSFYEMDVVEADYVPLKYAVAKKKELAAIIKN</sequence>
<accession>A0A165RXY6</accession>
<dbReference type="PROSITE" id="PS51257">
    <property type="entry name" value="PROKAR_LIPOPROTEIN"/>
    <property type="match status" value="1"/>
</dbReference>
<reference evidence="1 2" key="1">
    <citation type="submission" date="2016-01" db="EMBL/GenBank/DDBJ databases">
        <title>Whole genome sequencing of Myroides marinus L41.</title>
        <authorList>
            <person name="Hong K.W."/>
        </authorList>
    </citation>
    <scope>NUCLEOTIDE SEQUENCE [LARGE SCALE GENOMIC DNA]</scope>
    <source>
        <strain evidence="1 2">L41</strain>
    </source>
</reference>
<dbReference type="RefSeq" id="WP_038986176.1">
    <property type="nucleotide sequence ID" value="NZ_JACAJN010000039.1"/>
</dbReference>
<dbReference type="EMBL" id="LQNU01000059">
    <property type="protein sequence ID" value="KZE79780.1"/>
    <property type="molecule type" value="Genomic_DNA"/>
</dbReference>
<keyword evidence="2" id="KW-1185">Reference proteome</keyword>
<dbReference type="AlphaFoldDB" id="A0A165RXY6"/>
<evidence type="ECO:0000313" key="1">
    <source>
        <dbReference type="EMBL" id="KZE79780.1"/>
    </source>
</evidence>
<organism evidence="1 2">
    <name type="scientific">Myroides marinus</name>
    <dbReference type="NCBI Taxonomy" id="703342"/>
    <lineage>
        <taxon>Bacteria</taxon>
        <taxon>Pseudomonadati</taxon>
        <taxon>Bacteroidota</taxon>
        <taxon>Flavobacteriia</taxon>
        <taxon>Flavobacteriales</taxon>
        <taxon>Flavobacteriaceae</taxon>
        <taxon>Myroides</taxon>
    </lineage>
</organism>
<dbReference type="Proteomes" id="UP000076630">
    <property type="component" value="Unassembled WGS sequence"/>
</dbReference>
<evidence type="ECO:0000313" key="2">
    <source>
        <dbReference type="Proteomes" id="UP000076630"/>
    </source>
</evidence>
<proteinExistence type="predicted"/>
<protein>
    <recommendedName>
        <fullName evidence="3">Lipoprotein</fullName>
    </recommendedName>
</protein>
<evidence type="ECO:0008006" key="3">
    <source>
        <dbReference type="Google" id="ProtNLM"/>
    </source>
</evidence>
<comment type="caution">
    <text evidence="1">The sequence shown here is derived from an EMBL/GenBank/DDBJ whole genome shotgun (WGS) entry which is preliminary data.</text>
</comment>
<name>A0A165RXY6_9FLAO</name>